<protein>
    <submittedName>
        <fullName evidence="4">GNAT superfamily N-acetyltransferase</fullName>
    </submittedName>
</protein>
<evidence type="ECO:0000259" key="3">
    <source>
        <dbReference type="PROSITE" id="PS51186"/>
    </source>
</evidence>
<organism evidence="4 5">
    <name type="scientific">Kibdelosporangium banguiense</name>
    <dbReference type="NCBI Taxonomy" id="1365924"/>
    <lineage>
        <taxon>Bacteria</taxon>
        <taxon>Bacillati</taxon>
        <taxon>Actinomycetota</taxon>
        <taxon>Actinomycetes</taxon>
        <taxon>Pseudonocardiales</taxon>
        <taxon>Pseudonocardiaceae</taxon>
        <taxon>Kibdelosporangium</taxon>
    </lineage>
</organism>
<dbReference type="PROSITE" id="PS51186">
    <property type="entry name" value="GNAT"/>
    <property type="match status" value="1"/>
</dbReference>
<dbReference type="SUPFAM" id="SSF55729">
    <property type="entry name" value="Acyl-CoA N-acyltransferases (Nat)"/>
    <property type="match status" value="1"/>
</dbReference>
<dbReference type="InterPro" id="IPR000182">
    <property type="entry name" value="GNAT_dom"/>
</dbReference>
<evidence type="ECO:0000256" key="1">
    <source>
        <dbReference type="ARBA" id="ARBA00022679"/>
    </source>
</evidence>
<sequence>MSSLEVRHVAMTDPVVRPLLEDLVQEYASRYGSVYEDLIAYPAARFAPPDGAFLVLIENEQAIAGGAFQRYDPDTAEVKRVWTHRDHRRRGLAARIMAELEKEAAGRGYTRIYLMTGPNQPEAVNLYLANGYTALFDLASPPTSGPLPFEKALIGA</sequence>
<keyword evidence="2" id="KW-0012">Acyltransferase</keyword>
<dbReference type="EMBL" id="JAGINW010000001">
    <property type="protein sequence ID" value="MBP2319621.1"/>
    <property type="molecule type" value="Genomic_DNA"/>
</dbReference>
<dbReference type="InterPro" id="IPR016181">
    <property type="entry name" value="Acyl_CoA_acyltransferase"/>
</dbReference>
<evidence type="ECO:0000313" key="4">
    <source>
        <dbReference type="EMBL" id="MBP2319621.1"/>
    </source>
</evidence>
<dbReference type="PANTHER" id="PTHR43877">
    <property type="entry name" value="AMINOALKYLPHOSPHONATE N-ACETYLTRANSFERASE-RELATED-RELATED"/>
    <property type="match status" value="1"/>
</dbReference>
<dbReference type="Proteomes" id="UP001519332">
    <property type="component" value="Unassembled WGS sequence"/>
</dbReference>
<dbReference type="Gene3D" id="3.40.630.30">
    <property type="match status" value="1"/>
</dbReference>
<evidence type="ECO:0000256" key="2">
    <source>
        <dbReference type="ARBA" id="ARBA00023315"/>
    </source>
</evidence>
<reference evidence="4 5" key="1">
    <citation type="submission" date="2021-03" db="EMBL/GenBank/DDBJ databases">
        <title>Sequencing the genomes of 1000 actinobacteria strains.</title>
        <authorList>
            <person name="Klenk H.-P."/>
        </authorList>
    </citation>
    <scope>NUCLEOTIDE SEQUENCE [LARGE SCALE GENOMIC DNA]</scope>
    <source>
        <strain evidence="4 5">DSM 46670</strain>
    </source>
</reference>
<gene>
    <name evidence="4" type="ORF">JOF56_000006</name>
</gene>
<dbReference type="CDD" id="cd04301">
    <property type="entry name" value="NAT_SF"/>
    <property type="match status" value="1"/>
</dbReference>
<feature type="domain" description="N-acetyltransferase" evidence="3">
    <location>
        <begin position="14"/>
        <end position="154"/>
    </location>
</feature>
<dbReference type="InterPro" id="IPR050832">
    <property type="entry name" value="Bact_Acetyltransf"/>
</dbReference>
<dbReference type="PANTHER" id="PTHR43877:SF2">
    <property type="entry name" value="AMINOALKYLPHOSPHONATE N-ACETYLTRANSFERASE-RELATED"/>
    <property type="match status" value="1"/>
</dbReference>
<evidence type="ECO:0000313" key="5">
    <source>
        <dbReference type="Proteomes" id="UP001519332"/>
    </source>
</evidence>
<comment type="caution">
    <text evidence="4">The sequence shown here is derived from an EMBL/GenBank/DDBJ whole genome shotgun (WGS) entry which is preliminary data.</text>
</comment>
<proteinExistence type="predicted"/>
<keyword evidence="5" id="KW-1185">Reference proteome</keyword>
<keyword evidence="1" id="KW-0808">Transferase</keyword>
<dbReference type="RefSeq" id="WP_209633098.1">
    <property type="nucleotide sequence ID" value="NZ_JAGINW010000001.1"/>
</dbReference>
<accession>A0ABS4T574</accession>
<dbReference type="Pfam" id="PF00583">
    <property type="entry name" value="Acetyltransf_1"/>
    <property type="match status" value="1"/>
</dbReference>
<name>A0ABS4T574_9PSEU</name>